<name>A0A1X0Y3V8_9BACT</name>
<organism evidence="1 2">
    <name type="scientific">Geothermobacter hydrogeniphilus</name>
    <dbReference type="NCBI Taxonomy" id="1969733"/>
    <lineage>
        <taxon>Bacteria</taxon>
        <taxon>Pseudomonadati</taxon>
        <taxon>Thermodesulfobacteriota</taxon>
        <taxon>Desulfuromonadia</taxon>
        <taxon>Desulfuromonadales</taxon>
        <taxon>Geothermobacteraceae</taxon>
        <taxon>Geothermobacter</taxon>
    </lineage>
</organism>
<reference evidence="1 2" key="1">
    <citation type="submission" date="2017-03" db="EMBL/GenBank/DDBJ databases">
        <title>Genome sequence of Geothermobacter sp. EPR-M, Deep-Sea Iron Reducer.</title>
        <authorList>
            <person name="Tully B."/>
            <person name="Savalia P."/>
            <person name="Abuyen K."/>
            <person name="Baughan C."/>
            <person name="Romero E."/>
            <person name="Ronkowski C."/>
            <person name="Torres B."/>
            <person name="Tremblay J."/>
            <person name="Trujillo A."/>
            <person name="Tyler M."/>
            <person name="Perez-Rodriguez I."/>
            <person name="Amend J."/>
        </authorList>
    </citation>
    <scope>NUCLEOTIDE SEQUENCE [LARGE SCALE GENOMIC DNA]</scope>
    <source>
        <strain evidence="1 2">EPR-M</strain>
    </source>
</reference>
<dbReference type="AlphaFoldDB" id="A0A1X0Y3V8"/>
<evidence type="ECO:0000313" key="1">
    <source>
        <dbReference type="EMBL" id="ORJ59870.1"/>
    </source>
</evidence>
<keyword evidence="2" id="KW-1185">Reference proteome</keyword>
<protein>
    <submittedName>
        <fullName evidence="1">Uncharacterized protein</fullName>
    </submittedName>
</protein>
<evidence type="ECO:0000313" key="2">
    <source>
        <dbReference type="Proteomes" id="UP000193136"/>
    </source>
</evidence>
<dbReference type="Proteomes" id="UP000193136">
    <property type="component" value="Unassembled WGS sequence"/>
</dbReference>
<dbReference type="OrthoDB" id="5464989at2"/>
<sequence length="344" mass="36966">MNADTVTSDRRSFFGPVLRRFVLSLLFLFGLPSAPNATRLTAIPALPETGSYRLDLLADSASDLFALGINQDGRVVGRYHVAGRPMGVFVWDGTLLRKFAGAARPTAIAADGRVLGWHGPVHRARPMYLDATGRDLPLPFVFGRTLRTNLVGQLAAVATGSGDERLVLVDGNRARILARAKRFRVGGITDDGDLAYALKTGANWKSYLLRPTGQHLDLGDLGGGETLVKGMNAAGVVVGVSRLADGSRHAFLWDQGRMRDLGTLGGRYSQALAINSRGQVVGWSHDADGRRHSVLWQNGRIYDLEPLLGVGSVIVGLNDQGQLVGWRPASQGRWQALVATPKAS</sequence>
<dbReference type="NCBIfam" id="TIGR02913">
    <property type="entry name" value="HAF_rpt"/>
    <property type="match status" value="2"/>
</dbReference>
<dbReference type="EMBL" id="NAAD01000010">
    <property type="protein sequence ID" value="ORJ59870.1"/>
    <property type="molecule type" value="Genomic_DNA"/>
</dbReference>
<comment type="caution">
    <text evidence="1">The sequence shown here is derived from an EMBL/GenBank/DDBJ whole genome shotgun (WGS) entry which is preliminary data.</text>
</comment>
<dbReference type="RefSeq" id="WP_085010520.1">
    <property type="nucleotide sequence ID" value="NZ_NAAD01000010.1"/>
</dbReference>
<gene>
    <name evidence="1" type="ORF">B5V00_09365</name>
</gene>
<accession>A0A1X0Y3V8</accession>
<dbReference type="InterPro" id="IPR014262">
    <property type="entry name" value="HAF_rpt"/>
</dbReference>
<proteinExistence type="predicted"/>